<comment type="caution">
    <text evidence="4">The sequence shown here is derived from an EMBL/GenBank/DDBJ whole genome shotgun (WGS) entry which is preliminary data.</text>
</comment>
<dbReference type="PROSITE" id="PS51257">
    <property type="entry name" value="PROKAR_LIPOPROTEIN"/>
    <property type="match status" value="1"/>
</dbReference>
<feature type="domain" description="DUF7867" evidence="3">
    <location>
        <begin position="182"/>
        <end position="404"/>
    </location>
</feature>
<dbReference type="InterPro" id="IPR057189">
    <property type="entry name" value="DUF7867"/>
</dbReference>
<keyword evidence="1" id="KW-0812">Transmembrane</keyword>
<keyword evidence="1" id="KW-1133">Transmembrane helix</keyword>
<gene>
    <name evidence="4" type="ORF">Rumeso_02294</name>
</gene>
<keyword evidence="1" id="KW-0472">Membrane</keyword>
<protein>
    <submittedName>
        <fullName evidence="4">Uncharacterized protein</fullName>
    </submittedName>
</protein>
<dbReference type="Pfam" id="PF25269">
    <property type="entry name" value="DUF7867"/>
    <property type="match status" value="1"/>
</dbReference>
<dbReference type="EMBL" id="AOSK01000059">
    <property type="protein sequence ID" value="EYD76105.1"/>
    <property type="molecule type" value="Genomic_DNA"/>
</dbReference>
<dbReference type="STRING" id="442562.Rumeso_02294"/>
<dbReference type="Proteomes" id="UP000019666">
    <property type="component" value="Unassembled WGS sequence"/>
</dbReference>
<evidence type="ECO:0000256" key="1">
    <source>
        <dbReference type="SAM" id="Phobius"/>
    </source>
</evidence>
<accession>A0A017HP80</accession>
<proteinExistence type="predicted"/>
<name>A0A017HP80_9RHOB</name>
<evidence type="ECO:0000313" key="4">
    <source>
        <dbReference type="EMBL" id="EYD76105.1"/>
    </source>
</evidence>
<dbReference type="Pfam" id="PF13400">
    <property type="entry name" value="Tad"/>
    <property type="match status" value="1"/>
</dbReference>
<dbReference type="RefSeq" id="WP_037279006.1">
    <property type="nucleotide sequence ID" value="NZ_KK088559.1"/>
</dbReference>
<dbReference type="InterPro" id="IPR028087">
    <property type="entry name" value="Tad_N"/>
</dbReference>
<organism evidence="4 5">
    <name type="scientific">Rubellimicrobium mesophilum DSM 19309</name>
    <dbReference type="NCBI Taxonomy" id="442562"/>
    <lineage>
        <taxon>Bacteria</taxon>
        <taxon>Pseudomonadati</taxon>
        <taxon>Pseudomonadota</taxon>
        <taxon>Alphaproteobacteria</taxon>
        <taxon>Rhodobacterales</taxon>
        <taxon>Roseobacteraceae</taxon>
        <taxon>Rubellimicrobium</taxon>
    </lineage>
</organism>
<dbReference type="AlphaFoldDB" id="A0A017HP80"/>
<evidence type="ECO:0000259" key="3">
    <source>
        <dbReference type="Pfam" id="PF25269"/>
    </source>
</evidence>
<reference evidence="4 5" key="1">
    <citation type="submission" date="2013-02" db="EMBL/GenBank/DDBJ databases">
        <authorList>
            <person name="Fiebig A."/>
            <person name="Goeker M."/>
            <person name="Klenk H.-P.P."/>
        </authorList>
    </citation>
    <scope>NUCLEOTIDE SEQUENCE [LARGE SCALE GENOMIC DNA]</scope>
    <source>
        <strain evidence="4 5">DSM 19309</strain>
    </source>
</reference>
<evidence type="ECO:0000259" key="2">
    <source>
        <dbReference type="Pfam" id="PF13400"/>
    </source>
</evidence>
<keyword evidence="5" id="KW-1185">Reference proteome</keyword>
<feature type="domain" description="Putative Flp pilus-assembly TadG-like N-terminal" evidence="2">
    <location>
        <begin position="28"/>
        <end position="65"/>
    </location>
</feature>
<sequence>MRGILRILGRWARGFARDQAGFITVQNLFLTVACCAVGAAGLDVTGLYQARTQLQVAADTAAHAALYSMYQGKTAEQAKDAAVGVANYATGGANATVGPYGTVLERSDIVFGTWNMNTATFTRLPATSTDMPTAVAVTTNRAGDNPVGSFLFRIVGITQMDVSALAIYSVTGDPCATMQGLFGVLQVSANGNNNYSNGICVHSQDEVDLQANNDFTKDSVVSAPNKADITCGNGCDNFELVKRSENRDLEPWLSPIRPVASETPEILLGQVRTVVGSARLNSWLTTTEIQSYLGGYDITPSSLVAGRATYIGCTSGGTLRLGADKKGSTVLDTFSNVVLLTNCKIDMKGVTFSNAVVYTTNTSGVDKHPADASVSIDNGADGVTLGTDTTCSGNGYAAILTRGASMARPASRSGAASCAR</sequence>
<dbReference type="HOGENOM" id="CLU_550807_0_0_5"/>
<evidence type="ECO:0000313" key="5">
    <source>
        <dbReference type="Proteomes" id="UP000019666"/>
    </source>
</evidence>
<feature type="transmembrane region" description="Helical" evidence="1">
    <location>
        <begin position="20"/>
        <end position="42"/>
    </location>
</feature>